<dbReference type="PROSITE" id="PS50089">
    <property type="entry name" value="ZF_RING_2"/>
    <property type="match status" value="1"/>
</dbReference>
<keyword evidence="1 4" id="KW-0479">Metal-binding</keyword>
<comment type="caution">
    <text evidence="9">The sequence shown here is derived from an EMBL/GenBank/DDBJ whole genome shotgun (WGS) entry which is preliminary data.</text>
</comment>
<dbReference type="PROSITE" id="PS00518">
    <property type="entry name" value="ZF_RING_1"/>
    <property type="match status" value="1"/>
</dbReference>
<dbReference type="Pfam" id="PF13923">
    <property type="entry name" value="zf-C3HC4_2"/>
    <property type="match status" value="1"/>
</dbReference>
<evidence type="ECO:0000256" key="4">
    <source>
        <dbReference type="PROSITE-ProRule" id="PRU00207"/>
    </source>
</evidence>
<evidence type="ECO:0000313" key="10">
    <source>
        <dbReference type="Proteomes" id="UP001565368"/>
    </source>
</evidence>
<dbReference type="InterPro" id="IPR001841">
    <property type="entry name" value="Znf_RING"/>
</dbReference>
<sequence length="497" mass="54807">MEHPEVVYNYTETVDPNLTCAICQSALVDPVTTASCKHTFCRDCITRALAHNPSCPIDRSALTLASLHASEPLVQLMLDELKVRCDAEACGKVMERGLLLAHIRSCTAGVVTCGDEACGLSMTRHRMPHHRAYECFQRRMECGKCGIVLTFKEAKQPRGCSAIVARSELEAHMAACPFELLSGFFASNDARISALEARLDEQGRENESLRAQLWSVRREMYRPPAPWEYVAPDEAARGPEAPETPTLESVDGTPGRPTTPRATRPPPLVLTPDRFAPVPMQPSLSAASAEWVVGRLSDNEMRDEAMVALRDCVVQLASWLQSSDRRNQVRTTTESLRVIEQVESLRAIVSTMRRQVMTERPATPRRQSSDHYPPLPTPPLSTQASTADHVSDVDEVELSIRESVVFSAQGVNPRSADSSFVATAEATRSPRTWTGQPCAFPPPEPTRRASMTRGGRASTSFSRPGPSRLQQLGANLLIRMQRDTTTSTSTERDRRSA</sequence>
<dbReference type="GeneID" id="95986476"/>
<evidence type="ECO:0000256" key="1">
    <source>
        <dbReference type="ARBA" id="ARBA00022723"/>
    </source>
</evidence>
<protein>
    <recommendedName>
        <fullName evidence="11">RING-type domain-containing protein</fullName>
    </recommendedName>
</protein>
<keyword evidence="3 4" id="KW-0862">Zinc</keyword>
<feature type="coiled-coil region" evidence="5">
    <location>
        <begin position="192"/>
        <end position="219"/>
    </location>
</feature>
<dbReference type="PANTHER" id="PTHR10131:SF94">
    <property type="entry name" value="TNF RECEPTOR-ASSOCIATED FACTOR 4"/>
    <property type="match status" value="1"/>
</dbReference>
<evidence type="ECO:0000259" key="8">
    <source>
        <dbReference type="PROSITE" id="PS50145"/>
    </source>
</evidence>
<feature type="region of interest" description="Disordered" evidence="6">
    <location>
        <begin position="355"/>
        <end position="391"/>
    </location>
</feature>
<evidence type="ECO:0000256" key="6">
    <source>
        <dbReference type="SAM" id="MobiDB-lite"/>
    </source>
</evidence>
<proteinExistence type="predicted"/>
<feature type="compositionally biased region" description="Polar residues" evidence="6">
    <location>
        <begin position="457"/>
        <end position="468"/>
    </location>
</feature>
<reference evidence="9 10" key="1">
    <citation type="submission" date="2023-08" db="EMBL/GenBank/DDBJ databases">
        <title>Annotated Genome Sequence of Vanrija albida AlHP1.</title>
        <authorList>
            <person name="Herzog R."/>
        </authorList>
    </citation>
    <scope>NUCLEOTIDE SEQUENCE [LARGE SCALE GENOMIC DNA]</scope>
    <source>
        <strain evidence="9 10">AlHP1</strain>
    </source>
</reference>
<dbReference type="InterPro" id="IPR017907">
    <property type="entry name" value="Znf_RING_CS"/>
</dbReference>
<dbReference type="InterPro" id="IPR001293">
    <property type="entry name" value="Znf_TRAF"/>
</dbReference>
<dbReference type="SUPFAM" id="SSF57850">
    <property type="entry name" value="RING/U-box"/>
    <property type="match status" value="1"/>
</dbReference>
<evidence type="ECO:0000256" key="3">
    <source>
        <dbReference type="ARBA" id="ARBA00022833"/>
    </source>
</evidence>
<dbReference type="SMART" id="SM00184">
    <property type="entry name" value="RING"/>
    <property type="match status" value="1"/>
</dbReference>
<dbReference type="PANTHER" id="PTHR10131">
    <property type="entry name" value="TNF RECEPTOR ASSOCIATED FACTOR"/>
    <property type="match status" value="1"/>
</dbReference>
<feature type="zinc finger region" description="TRAF-type" evidence="4">
    <location>
        <begin position="101"/>
        <end position="170"/>
    </location>
</feature>
<evidence type="ECO:0000256" key="2">
    <source>
        <dbReference type="ARBA" id="ARBA00022771"/>
    </source>
</evidence>
<dbReference type="Proteomes" id="UP001565368">
    <property type="component" value="Unassembled WGS sequence"/>
</dbReference>
<evidence type="ECO:0000256" key="5">
    <source>
        <dbReference type="SAM" id="Coils"/>
    </source>
</evidence>
<dbReference type="Gene3D" id="3.30.40.10">
    <property type="entry name" value="Zinc/RING finger domain, C3HC4 (zinc finger)"/>
    <property type="match status" value="2"/>
</dbReference>
<feature type="region of interest" description="Disordered" evidence="6">
    <location>
        <begin position="235"/>
        <end position="268"/>
    </location>
</feature>
<evidence type="ECO:0000313" key="9">
    <source>
        <dbReference type="EMBL" id="KAL1408620.1"/>
    </source>
</evidence>
<feature type="region of interest" description="Disordered" evidence="6">
    <location>
        <begin position="426"/>
        <end position="468"/>
    </location>
</feature>
<name>A0ABR3Q1V0_9TREE</name>
<accession>A0ABR3Q1V0</accession>
<organism evidence="9 10">
    <name type="scientific">Vanrija albida</name>
    <dbReference type="NCBI Taxonomy" id="181172"/>
    <lineage>
        <taxon>Eukaryota</taxon>
        <taxon>Fungi</taxon>
        <taxon>Dikarya</taxon>
        <taxon>Basidiomycota</taxon>
        <taxon>Agaricomycotina</taxon>
        <taxon>Tremellomycetes</taxon>
        <taxon>Trichosporonales</taxon>
        <taxon>Trichosporonaceae</taxon>
        <taxon>Vanrija</taxon>
    </lineage>
</organism>
<feature type="domain" description="RING-type" evidence="7">
    <location>
        <begin position="20"/>
        <end position="59"/>
    </location>
</feature>
<dbReference type="InterPro" id="IPR013083">
    <property type="entry name" value="Znf_RING/FYVE/PHD"/>
</dbReference>
<dbReference type="RefSeq" id="XP_069208564.1">
    <property type="nucleotide sequence ID" value="XM_069353922.1"/>
</dbReference>
<evidence type="ECO:0008006" key="11">
    <source>
        <dbReference type="Google" id="ProtNLM"/>
    </source>
</evidence>
<dbReference type="EMBL" id="JBBXJM010000004">
    <property type="protein sequence ID" value="KAL1408620.1"/>
    <property type="molecule type" value="Genomic_DNA"/>
</dbReference>
<dbReference type="SUPFAM" id="SSF49599">
    <property type="entry name" value="TRAF domain-like"/>
    <property type="match status" value="1"/>
</dbReference>
<keyword evidence="2 4" id="KW-0863">Zinc-finger</keyword>
<evidence type="ECO:0000259" key="7">
    <source>
        <dbReference type="PROSITE" id="PS50089"/>
    </source>
</evidence>
<dbReference type="PROSITE" id="PS50145">
    <property type="entry name" value="ZF_TRAF"/>
    <property type="match status" value="1"/>
</dbReference>
<feature type="compositionally biased region" description="Low complexity" evidence="6">
    <location>
        <begin position="252"/>
        <end position="262"/>
    </location>
</feature>
<feature type="domain" description="TRAF-type" evidence="8">
    <location>
        <begin position="101"/>
        <end position="170"/>
    </location>
</feature>
<gene>
    <name evidence="9" type="ORF">Q8F55_005433</name>
</gene>
<keyword evidence="10" id="KW-1185">Reference proteome</keyword>
<keyword evidence="5" id="KW-0175">Coiled coil</keyword>